<organism evidence="2 3">
    <name type="scientific">Pleurodeles waltl</name>
    <name type="common">Iberian ribbed newt</name>
    <dbReference type="NCBI Taxonomy" id="8319"/>
    <lineage>
        <taxon>Eukaryota</taxon>
        <taxon>Metazoa</taxon>
        <taxon>Chordata</taxon>
        <taxon>Craniata</taxon>
        <taxon>Vertebrata</taxon>
        <taxon>Euteleostomi</taxon>
        <taxon>Amphibia</taxon>
        <taxon>Batrachia</taxon>
        <taxon>Caudata</taxon>
        <taxon>Salamandroidea</taxon>
        <taxon>Salamandridae</taxon>
        <taxon>Pleurodelinae</taxon>
        <taxon>Pleurodeles</taxon>
    </lineage>
</organism>
<proteinExistence type="predicted"/>
<feature type="signal peptide" evidence="1">
    <location>
        <begin position="1"/>
        <end position="21"/>
    </location>
</feature>
<dbReference type="Proteomes" id="UP001066276">
    <property type="component" value="Chromosome 4_2"/>
</dbReference>
<evidence type="ECO:0008006" key="4">
    <source>
        <dbReference type="Google" id="ProtNLM"/>
    </source>
</evidence>
<reference evidence="2" key="1">
    <citation type="journal article" date="2022" name="bioRxiv">
        <title>Sequencing and chromosome-scale assembly of the giantPleurodeles waltlgenome.</title>
        <authorList>
            <person name="Brown T."/>
            <person name="Elewa A."/>
            <person name="Iarovenko S."/>
            <person name="Subramanian E."/>
            <person name="Araus A.J."/>
            <person name="Petzold A."/>
            <person name="Susuki M."/>
            <person name="Suzuki K.-i.T."/>
            <person name="Hayashi T."/>
            <person name="Toyoda A."/>
            <person name="Oliveira C."/>
            <person name="Osipova E."/>
            <person name="Leigh N.D."/>
            <person name="Simon A."/>
            <person name="Yun M.H."/>
        </authorList>
    </citation>
    <scope>NUCLEOTIDE SEQUENCE</scope>
    <source>
        <strain evidence="2">20211129_DDA</strain>
        <tissue evidence="2">Liver</tissue>
    </source>
</reference>
<dbReference type="EMBL" id="JANPWB010000008">
    <property type="protein sequence ID" value="KAJ1161029.1"/>
    <property type="molecule type" value="Genomic_DNA"/>
</dbReference>
<name>A0AAV7SBV0_PLEWA</name>
<evidence type="ECO:0000313" key="3">
    <source>
        <dbReference type="Proteomes" id="UP001066276"/>
    </source>
</evidence>
<protein>
    <recommendedName>
        <fullName evidence="4">Secreted protein</fullName>
    </recommendedName>
</protein>
<evidence type="ECO:0000256" key="1">
    <source>
        <dbReference type="SAM" id="SignalP"/>
    </source>
</evidence>
<keyword evidence="1" id="KW-0732">Signal</keyword>
<gene>
    <name evidence="2" type="ORF">NDU88_001517</name>
</gene>
<keyword evidence="3" id="KW-1185">Reference proteome</keyword>
<feature type="chain" id="PRO_5043675618" description="Secreted protein" evidence="1">
    <location>
        <begin position="22"/>
        <end position="183"/>
    </location>
</feature>
<comment type="caution">
    <text evidence="2">The sequence shown here is derived from an EMBL/GenBank/DDBJ whole genome shotgun (WGS) entry which is preliminary data.</text>
</comment>
<dbReference type="AlphaFoldDB" id="A0AAV7SBV0"/>
<evidence type="ECO:0000313" key="2">
    <source>
        <dbReference type="EMBL" id="KAJ1161029.1"/>
    </source>
</evidence>
<accession>A0AAV7SBV0</accession>
<sequence length="183" mass="19247">MQHASLLFYVACLSLKPLTGTSLTPPRREDSGPKIVCTLLLFRFQLALSPRGVPLGTLSVSVLGTSGVAHILPDTGATRSCAAPSPPQHPLAPGVSATRAQVTDATARRILLPRATISNYGRRSNSARPHSSASLAPTACRVHLHRLPSKPTGATTNTLGGTREVRVGCRVGLFFGPRAELTI</sequence>